<feature type="transmembrane region" description="Helical" evidence="1">
    <location>
        <begin position="108"/>
        <end position="141"/>
    </location>
</feature>
<evidence type="ECO:0008006" key="4">
    <source>
        <dbReference type="Google" id="ProtNLM"/>
    </source>
</evidence>
<comment type="caution">
    <text evidence="2">The sequence shown here is derived from an EMBL/GenBank/DDBJ whole genome shotgun (WGS) entry which is preliminary data.</text>
</comment>
<feature type="transmembrane region" description="Helical" evidence="1">
    <location>
        <begin position="66"/>
        <end position="88"/>
    </location>
</feature>
<gene>
    <name evidence="2" type="ORF">Cflav_PD3710</name>
</gene>
<feature type="transmembrane region" description="Helical" evidence="1">
    <location>
        <begin position="223"/>
        <end position="247"/>
    </location>
</feature>
<evidence type="ECO:0000313" key="3">
    <source>
        <dbReference type="Proteomes" id="UP000003688"/>
    </source>
</evidence>
<dbReference type="STRING" id="320771.Cflav_PD3710"/>
<feature type="transmembrane region" description="Helical" evidence="1">
    <location>
        <begin position="402"/>
        <end position="423"/>
    </location>
</feature>
<dbReference type="RefSeq" id="WP_007414888.1">
    <property type="nucleotide sequence ID" value="NZ_ABOX02000012.1"/>
</dbReference>
<feature type="transmembrane region" description="Helical" evidence="1">
    <location>
        <begin position="174"/>
        <end position="202"/>
    </location>
</feature>
<dbReference type="OrthoDB" id="185465at2"/>
<dbReference type="Proteomes" id="UP000003688">
    <property type="component" value="Unassembled WGS sequence"/>
</dbReference>
<sequence length="557" mass="63104">MKPFKKRARGRGSLEIIEEAVHLLRMSPGSTLAIYYIGALPFVLGLLYFWADMSRSPFASHHTVEAALGVTALFLWMKFWQTLFLHALRAQISSQPQPPWTFRRIVRILLVQTIIQPSGLLLLPLALIPIGIPFIWCYAFYQNAAVLGDGESDEIKTVLKRSWRQSTLWPSENIVLLIILFAFGFFLFLNLMTVTLMLPSLVKMLLGIESIYTQSTMSMLNTTFFAAVFGFTYLCLDPLIKACYLLRCFYGESLQSGLDLKAELKQFSPTASTVVAIMLLVASLLSATTLRAQQEPAIPKDVSKPAITTPGIPAPKLDQAIQEVIKQTKYTWRMPRKKVVEDDTESKGPIGRFLDKVIHSIKGWAVSIRNWARDLWDRWFNNRKVDVQHKSGSSDWSAPLKVFLTVLLIVVAVALVILLVRVFQKRQFTPVTVNSEAIPSTPDLADENVGAEQLPEDGWIKLGRELLARGELRLAMRAFYFASLAHLAARNLITIAKFKSNRDYERELRRRGHSLPDLLLIFGETVLVFDRSWYGMHEVNPELVNQFASYVERIKGV</sequence>
<keyword evidence="1" id="KW-1133">Transmembrane helix</keyword>
<feature type="transmembrane region" description="Helical" evidence="1">
    <location>
        <begin position="267"/>
        <end position="290"/>
    </location>
</feature>
<proteinExistence type="predicted"/>
<evidence type="ECO:0000256" key="1">
    <source>
        <dbReference type="SAM" id="Phobius"/>
    </source>
</evidence>
<feature type="transmembrane region" description="Helical" evidence="1">
    <location>
        <begin position="32"/>
        <end position="51"/>
    </location>
</feature>
<evidence type="ECO:0000313" key="2">
    <source>
        <dbReference type="EMBL" id="EEF60993.1"/>
    </source>
</evidence>
<protein>
    <recommendedName>
        <fullName evidence="4">DUF4129 domain-containing protein</fullName>
    </recommendedName>
</protein>
<keyword evidence="3" id="KW-1185">Reference proteome</keyword>
<accession>B9XGE2</accession>
<keyword evidence="1" id="KW-0812">Transmembrane</keyword>
<dbReference type="EMBL" id="ABOX02000012">
    <property type="protein sequence ID" value="EEF60993.1"/>
    <property type="molecule type" value="Genomic_DNA"/>
</dbReference>
<dbReference type="AlphaFoldDB" id="B9XGE2"/>
<name>B9XGE2_PEDPL</name>
<organism evidence="2 3">
    <name type="scientific">Pedosphaera parvula (strain Ellin514)</name>
    <dbReference type="NCBI Taxonomy" id="320771"/>
    <lineage>
        <taxon>Bacteria</taxon>
        <taxon>Pseudomonadati</taxon>
        <taxon>Verrucomicrobiota</taxon>
        <taxon>Pedosphaerae</taxon>
        <taxon>Pedosphaerales</taxon>
        <taxon>Pedosphaeraceae</taxon>
        <taxon>Pedosphaera</taxon>
    </lineage>
</organism>
<keyword evidence="1" id="KW-0472">Membrane</keyword>
<reference evidence="2 3" key="1">
    <citation type="journal article" date="2011" name="J. Bacteriol.">
        <title>Genome sequence of 'Pedosphaera parvula' Ellin514, an aerobic Verrucomicrobial isolate from pasture soil.</title>
        <authorList>
            <person name="Kant R."/>
            <person name="van Passel M.W."/>
            <person name="Sangwan P."/>
            <person name="Palva A."/>
            <person name="Lucas S."/>
            <person name="Copeland A."/>
            <person name="Lapidus A."/>
            <person name="Glavina Del Rio T."/>
            <person name="Dalin E."/>
            <person name="Tice H."/>
            <person name="Bruce D."/>
            <person name="Goodwin L."/>
            <person name="Pitluck S."/>
            <person name="Chertkov O."/>
            <person name="Larimer F.W."/>
            <person name="Land M.L."/>
            <person name="Hauser L."/>
            <person name="Brettin T.S."/>
            <person name="Detter J.C."/>
            <person name="Han S."/>
            <person name="de Vos W.M."/>
            <person name="Janssen P.H."/>
            <person name="Smidt H."/>
        </authorList>
    </citation>
    <scope>NUCLEOTIDE SEQUENCE [LARGE SCALE GENOMIC DNA]</scope>
    <source>
        <strain evidence="2 3">Ellin514</strain>
    </source>
</reference>